<sequence>MGKTYTCEKTGKIGEYRFRRLIADNRPVRMVMGRAEPIGMKTADINHRNPIVKRVKGATRGLPRRSPILGGWGKCGNESLPGGFRALRVEFGDPFFFQTASLDARIAMVGSDHPFDGRMGRLGRKGVLGHNLGLGARKRLASAPIVLKWGKLSRVRKREKSATIDFDGL</sequence>
<dbReference type="AlphaFoldDB" id="A5AZM3"/>
<gene>
    <name evidence="1" type="ORF">VITISV_002940</name>
</gene>
<organism evidence="1">
    <name type="scientific">Vitis vinifera</name>
    <name type="common">Grape</name>
    <dbReference type="NCBI Taxonomy" id="29760"/>
    <lineage>
        <taxon>Eukaryota</taxon>
        <taxon>Viridiplantae</taxon>
        <taxon>Streptophyta</taxon>
        <taxon>Embryophyta</taxon>
        <taxon>Tracheophyta</taxon>
        <taxon>Spermatophyta</taxon>
        <taxon>Magnoliopsida</taxon>
        <taxon>eudicotyledons</taxon>
        <taxon>Gunneridae</taxon>
        <taxon>Pentapetalae</taxon>
        <taxon>rosids</taxon>
        <taxon>Vitales</taxon>
        <taxon>Vitaceae</taxon>
        <taxon>Viteae</taxon>
        <taxon>Vitis</taxon>
    </lineage>
</organism>
<name>A5AZM3_VITVI</name>
<dbReference type="ExpressionAtlas" id="A5AZM3">
    <property type="expression patterns" value="baseline and differential"/>
</dbReference>
<dbReference type="EMBL" id="AM441499">
    <property type="protein sequence ID" value="CAN73957.1"/>
    <property type="molecule type" value="Genomic_DNA"/>
</dbReference>
<reference evidence="1" key="1">
    <citation type="journal article" date="2007" name="PLoS ONE">
        <title>The first genome sequence of an elite grapevine cultivar (Pinot noir Vitis vinifera L.): coping with a highly heterozygous genome.</title>
        <authorList>
            <person name="Velasco R."/>
            <person name="Zharkikh A."/>
            <person name="Troggio M."/>
            <person name="Cartwright D.A."/>
            <person name="Cestaro A."/>
            <person name="Pruss D."/>
            <person name="Pindo M."/>
            <person name="FitzGerald L.M."/>
            <person name="Vezzulli S."/>
            <person name="Reid J."/>
            <person name="Malacarne G."/>
            <person name="Iliev D."/>
            <person name="Coppola G."/>
            <person name="Wardell B."/>
            <person name="Micheletti D."/>
            <person name="Macalma T."/>
            <person name="Facci M."/>
            <person name="Mitchell J.T."/>
            <person name="Perazzolli M."/>
            <person name="Eldredge G."/>
            <person name="Gatto P."/>
            <person name="Oyzerski R."/>
            <person name="Moretto M."/>
            <person name="Gutin N."/>
            <person name="Stefanini M."/>
            <person name="Chen Y."/>
            <person name="Segala C."/>
            <person name="Davenport C."/>
            <person name="Dematte L."/>
            <person name="Mraz A."/>
            <person name="Battilana J."/>
            <person name="Stormo K."/>
            <person name="Costa F."/>
            <person name="Tao Q."/>
            <person name="Si-Ammour A."/>
            <person name="Harkins T."/>
            <person name="Lackey A."/>
            <person name="Perbost C."/>
            <person name="Taillon B."/>
            <person name="Stella A."/>
            <person name="Solovyev V."/>
            <person name="Fawcett J.A."/>
            <person name="Sterck L."/>
            <person name="Vandepoele K."/>
            <person name="Grando S.M."/>
            <person name="Toppo S."/>
            <person name="Moser C."/>
            <person name="Lanchbury J."/>
            <person name="Bogden R."/>
            <person name="Skolnick M."/>
            <person name="Sgaramella V."/>
            <person name="Bhatnagar S.K."/>
            <person name="Fontana P."/>
            <person name="Gutin A."/>
            <person name="Van de Peer Y."/>
            <person name="Salamini F."/>
            <person name="Viola R."/>
        </authorList>
    </citation>
    <scope>NUCLEOTIDE SEQUENCE</scope>
</reference>
<protein>
    <submittedName>
        <fullName evidence="1">Uncharacterized protein</fullName>
    </submittedName>
</protein>
<evidence type="ECO:0000313" key="1">
    <source>
        <dbReference type="EMBL" id="CAN73957.1"/>
    </source>
</evidence>
<proteinExistence type="predicted"/>
<accession>A5AZM3</accession>